<accession>A0A368YW50</accession>
<dbReference type="Pfam" id="PF03547">
    <property type="entry name" value="Mem_trans"/>
    <property type="match status" value="2"/>
</dbReference>
<evidence type="ECO:0008006" key="11">
    <source>
        <dbReference type="Google" id="ProtNLM"/>
    </source>
</evidence>
<feature type="transmembrane region" description="Helical" evidence="8">
    <location>
        <begin position="114"/>
        <end position="136"/>
    </location>
</feature>
<name>A0A368YW50_9HYPH</name>
<sequence>MVPAITLSRHKFKKSVMLSVFNLVLPFFGLIFLGFFVARINHQPLEALGWMNTFIIYVALPALFFQILSKTPVAELTQWNFILGCTLSTFAIFLTIFLIAFARTRKIDESTIQGLAGAYGNIGYMGPALAILAFGASAAVPVALIFCFDNTLHFVMAPLLMALSGNDKRSTRDVTISVLRKIFGHPFIIATIMGVGAAILGVEPPVAIDRMIDLLAKAAAPCALFAMGATLALRPLRRVPKELYLIVPIKLLVQPLLIYWVLNLAGNFPPVWIYTAMLMAALPTATNVFVIAQHYGVWVERASSSILATTLFSIATLTLWLYFMTHGLIP</sequence>
<comment type="caution">
    <text evidence="9">The sequence shown here is derived from an EMBL/GenBank/DDBJ whole genome shotgun (WGS) entry which is preliminary data.</text>
</comment>
<comment type="similarity">
    <text evidence="2">Belongs to the auxin efflux carrier (TC 2.A.69) family.</text>
</comment>
<dbReference type="Proteomes" id="UP000253324">
    <property type="component" value="Unassembled WGS sequence"/>
</dbReference>
<dbReference type="PANTHER" id="PTHR36838:SF3">
    <property type="entry name" value="TRANSPORTER AUXIN EFFLUX CARRIER EC FAMILY"/>
    <property type="match status" value="1"/>
</dbReference>
<evidence type="ECO:0000256" key="2">
    <source>
        <dbReference type="ARBA" id="ARBA00010145"/>
    </source>
</evidence>
<evidence type="ECO:0000256" key="1">
    <source>
        <dbReference type="ARBA" id="ARBA00004651"/>
    </source>
</evidence>
<evidence type="ECO:0000256" key="5">
    <source>
        <dbReference type="ARBA" id="ARBA00022692"/>
    </source>
</evidence>
<feature type="transmembrane region" description="Helical" evidence="8">
    <location>
        <begin position="16"/>
        <end position="38"/>
    </location>
</feature>
<keyword evidence="4" id="KW-1003">Cell membrane</keyword>
<dbReference type="AlphaFoldDB" id="A0A368YW50"/>
<dbReference type="InterPro" id="IPR004776">
    <property type="entry name" value="Mem_transp_PIN-like"/>
</dbReference>
<feature type="transmembrane region" description="Helical" evidence="8">
    <location>
        <begin position="81"/>
        <end position="102"/>
    </location>
</feature>
<evidence type="ECO:0000256" key="8">
    <source>
        <dbReference type="SAM" id="Phobius"/>
    </source>
</evidence>
<keyword evidence="10" id="KW-1185">Reference proteome</keyword>
<dbReference type="GO" id="GO:0055085">
    <property type="term" value="P:transmembrane transport"/>
    <property type="evidence" value="ECO:0007669"/>
    <property type="project" value="InterPro"/>
</dbReference>
<feature type="transmembrane region" description="Helical" evidence="8">
    <location>
        <begin position="271"/>
        <end position="292"/>
    </location>
</feature>
<feature type="transmembrane region" description="Helical" evidence="8">
    <location>
        <begin position="304"/>
        <end position="323"/>
    </location>
</feature>
<feature type="transmembrane region" description="Helical" evidence="8">
    <location>
        <begin position="50"/>
        <end position="69"/>
    </location>
</feature>
<feature type="transmembrane region" description="Helical" evidence="8">
    <location>
        <begin position="142"/>
        <end position="161"/>
    </location>
</feature>
<evidence type="ECO:0000256" key="4">
    <source>
        <dbReference type="ARBA" id="ARBA00022475"/>
    </source>
</evidence>
<proteinExistence type="inferred from homology"/>
<comment type="subcellular location">
    <subcellularLocation>
        <location evidence="1">Cell membrane</location>
        <topology evidence="1">Multi-pass membrane protein</topology>
    </subcellularLocation>
</comment>
<dbReference type="Gene3D" id="1.20.1530.20">
    <property type="match status" value="1"/>
</dbReference>
<evidence type="ECO:0000256" key="7">
    <source>
        <dbReference type="ARBA" id="ARBA00023136"/>
    </source>
</evidence>
<feature type="transmembrane region" description="Helical" evidence="8">
    <location>
        <begin position="214"/>
        <end position="233"/>
    </location>
</feature>
<evidence type="ECO:0000313" key="10">
    <source>
        <dbReference type="Proteomes" id="UP000253324"/>
    </source>
</evidence>
<keyword evidence="6 8" id="KW-1133">Transmembrane helix</keyword>
<protein>
    <recommendedName>
        <fullName evidence="11">Malonate transporter</fullName>
    </recommendedName>
</protein>
<evidence type="ECO:0000256" key="6">
    <source>
        <dbReference type="ARBA" id="ARBA00022989"/>
    </source>
</evidence>
<evidence type="ECO:0000313" key="9">
    <source>
        <dbReference type="EMBL" id="RCW83788.1"/>
    </source>
</evidence>
<evidence type="ECO:0000256" key="3">
    <source>
        <dbReference type="ARBA" id="ARBA00022448"/>
    </source>
</evidence>
<organism evidence="9 10">
    <name type="scientific">Phyllobacterium bourgognense</name>
    <dbReference type="NCBI Taxonomy" id="314236"/>
    <lineage>
        <taxon>Bacteria</taxon>
        <taxon>Pseudomonadati</taxon>
        <taxon>Pseudomonadota</taxon>
        <taxon>Alphaproteobacteria</taxon>
        <taxon>Hyphomicrobiales</taxon>
        <taxon>Phyllobacteriaceae</taxon>
        <taxon>Phyllobacterium</taxon>
    </lineage>
</organism>
<keyword evidence="5 8" id="KW-0812">Transmembrane</keyword>
<dbReference type="InterPro" id="IPR038770">
    <property type="entry name" value="Na+/solute_symporter_sf"/>
</dbReference>
<reference evidence="9 10" key="1">
    <citation type="submission" date="2018-07" db="EMBL/GenBank/DDBJ databases">
        <title>Genomic Encyclopedia of Type Strains, Phase III (KMG-III): the genomes of soil and plant-associated and newly described type strains.</title>
        <authorList>
            <person name="Whitman W."/>
        </authorList>
    </citation>
    <scope>NUCLEOTIDE SEQUENCE [LARGE SCALE GENOMIC DNA]</scope>
    <source>
        <strain evidence="9 10">31-25a</strain>
    </source>
</reference>
<gene>
    <name evidence="9" type="ORF">C7476_105283</name>
</gene>
<dbReference type="EMBL" id="QPJM01000005">
    <property type="protein sequence ID" value="RCW83788.1"/>
    <property type="molecule type" value="Genomic_DNA"/>
</dbReference>
<dbReference type="GO" id="GO:0005886">
    <property type="term" value="C:plasma membrane"/>
    <property type="evidence" value="ECO:0007669"/>
    <property type="project" value="UniProtKB-SubCell"/>
</dbReference>
<keyword evidence="7 8" id="KW-0472">Membrane</keyword>
<feature type="transmembrane region" description="Helical" evidence="8">
    <location>
        <begin position="245"/>
        <end position="265"/>
    </location>
</feature>
<keyword evidence="3" id="KW-0813">Transport</keyword>
<feature type="transmembrane region" description="Helical" evidence="8">
    <location>
        <begin position="182"/>
        <end position="202"/>
    </location>
</feature>
<dbReference type="PANTHER" id="PTHR36838">
    <property type="entry name" value="AUXIN EFFLUX CARRIER FAMILY PROTEIN"/>
    <property type="match status" value="1"/>
</dbReference>